<sequence>MRAPVKTGSKPMPTPAALTTARAAAATASTRTPVVATCSRRATPSRTTADSRGAALPGRLYSTNSARSMTTSYARAVS</sequence>
<dbReference type="EMBL" id="CADCUK010000171">
    <property type="protein sequence ID" value="CAA9388238.1"/>
    <property type="molecule type" value="Genomic_DNA"/>
</dbReference>
<evidence type="ECO:0000256" key="1">
    <source>
        <dbReference type="SAM" id="MobiDB-lite"/>
    </source>
</evidence>
<feature type="compositionally biased region" description="Polar residues" evidence="1">
    <location>
        <begin position="40"/>
        <end position="50"/>
    </location>
</feature>
<protein>
    <submittedName>
        <fullName evidence="2">Uncharacterized protein</fullName>
    </submittedName>
</protein>
<reference evidence="2" key="1">
    <citation type="submission" date="2020-02" db="EMBL/GenBank/DDBJ databases">
        <authorList>
            <person name="Meier V. D."/>
        </authorList>
    </citation>
    <scope>NUCLEOTIDE SEQUENCE</scope>
    <source>
        <strain evidence="2">AVDCRST_MAG47</strain>
    </source>
</reference>
<accession>A0A6J4NHT4</accession>
<feature type="compositionally biased region" description="Polar residues" evidence="1">
    <location>
        <begin position="61"/>
        <end position="78"/>
    </location>
</feature>
<proteinExistence type="predicted"/>
<name>A0A6J4NHT4_9ACTN</name>
<organism evidence="2">
    <name type="scientific">uncultured Nocardioidaceae bacterium</name>
    <dbReference type="NCBI Taxonomy" id="253824"/>
    <lineage>
        <taxon>Bacteria</taxon>
        <taxon>Bacillati</taxon>
        <taxon>Actinomycetota</taxon>
        <taxon>Actinomycetes</taxon>
        <taxon>Propionibacteriales</taxon>
        <taxon>Nocardioidaceae</taxon>
        <taxon>environmental samples</taxon>
    </lineage>
</organism>
<evidence type="ECO:0000313" key="2">
    <source>
        <dbReference type="EMBL" id="CAA9388238.1"/>
    </source>
</evidence>
<dbReference type="AlphaFoldDB" id="A0A6J4NHT4"/>
<gene>
    <name evidence="2" type="ORF">AVDCRST_MAG47-2653</name>
</gene>
<feature type="region of interest" description="Disordered" evidence="1">
    <location>
        <begin position="35"/>
        <end position="78"/>
    </location>
</feature>